<name>A0A554RVT0_9ACTN</name>
<dbReference type="EMBL" id="VLNT01000015">
    <property type="protein sequence ID" value="TSD58207.1"/>
    <property type="molecule type" value="Genomic_DNA"/>
</dbReference>
<dbReference type="Pfam" id="PF13400">
    <property type="entry name" value="Tad"/>
    <property type="match status" value="1"/>
</dbReference>
<organism evidence="2 3">
    <name type="scientific">Aeromicrobium piscarium</name>
    <dbReference type="NCBI Taxonomy" id="2590901"/>
    <lineage>
        <taxon>Bacteria</taxon>
        <taxon>Bacillati</taxon>
        <taxon>Actinomycetota</taxon>
        <taxon>Actinomycetes</taxon>
        <taxon>Propionibacteriales</taxon>
        <taxon>Nocardioidaceae</taxon>
        <taxon>Aeromicrobium</taxon>
    </lineage>
</organism>
<comment type="caution">
    <text evidence="2">The sequence shown here is derived from an EMBL/GenBank/DDBJ whole genome shotgun (WGS) entry which is preliminary data.</text>
</comment>
<sequence>MRRDEGNTTVLAIGLLLVLGLLTVVVVNASAAFLERRDLMNLAERAALTAADGLARDQLYLGGDAGSTIVLDLREATALTRSVVPSDTGVDVVVQGDMVTVRLDRRYVLPLRPPGWNGEVGITAESTAQLRYAGP</sequence>
<protein>
    <recommendedName>
        <fullName evidence="1">Putative Flp pilus-assembly TadG-like N-terminal domain-containing protein</fullName>
    </recommendedName>
</protein>
<keyword evidence="3" id="KW-1185">Reference proteome</keyword>
<dbReference type="AlphaFoldDB" id="A0A554RVT0"/>
<dbReference type="Proteomes" id="UP000316988">
    <property type="component" value="Unassembled WGS sequence"/>
</dbReference>
<dbReference type="InterPro" id="IPR028087">
    <property type="entry name" value="Tad_N"/>
</dbReference>
<dbReference type="RefSeq" id="WP_143914359.1">
    <property type="nucleotide sequence ID" value="NZ_VLNT01000015.1"/>
</dbReference>
<feature type="domain" description="Putative Flp pilus-assembly TadG-like N-terminal" evidence="1">
    <location>
        <begin position="6"/>
        <end position="52"/>
    </location>
</feature>
<dbReference type="OrthoDB" id="3748937at2"/>
<gene>
    <name evidence="2" type="ORF">FNM00_14995</name>
</gene>
<proteinExistence type="predicted"/>
<evidence type="ECO:0000313" key="2">
    <source>
        <dbReference type="EMBL" id="TSD58207.1"/>
    </source>
</evidence>
<reference evidence="2 3" key="1">
    <citation type="submission" date="2019-07" db="EMBL/GenBank/DDBJ databases">
        <authorList>
            <person name="Zhao L.H."/>
        </authorList>
    </citation>
    <scope>NUCLEOTIDE SEQUENCE [LARGE SCALE GENOMIC DNA]</scope>
    <source>
        <strain evidence="2 3">Co35</strain>
    </source>
</reference>
<evidence type="ECO:0000313" key="3">
    <source>
        <dbReference type="Proteomes" id="UP000316988"/>
    </source>
</evidence>
<accession>A0A554RVT0</accession>
<evidence type="ECO:0000259" key="1">
    <source>
        <dbReference type="Pfam" id="PF13400"/>
    </source>
</evidence>